<dbReference type="Proteomes" id="UP000690515">
    <property type="component" value="Unassembled WGS sequence"/>
</dbReference>
<dbReference type="PROSITE" id="PS52004">
    <property type="entry name" value="KS3_2"/>
    <property type="match status" value="1"/>
</dbReference>
<gene>
    <name evidence="6" type="ORF">KCG35_20450</name>
</gene>
<organism evidence="6 7">
    <name type="scientific">Zooshikella harenae</name>
    <dbReference type="NCBI Taxonomy" id="2827238"/>
    <lineage>
        <taxon>Bacteria</taxon>
        <taxon>Pseudomonadati</taxon>
        <taxon>Pseudomonadota</taxon>
        <taxon>Gammaproteobacteria</taxon>
        <taxon>Oceanospirillales</taxon>
        <taxon>Zooshikellaceae</taxon>
        <taxon>Zooshikella</taxon>
    </lineage>
</organism>
<dbReference type="RefSeq" id="WP_215821719.1">
    <property type="nucleotide sequence ID" value="NZ_JAGSOY010000079.1"/>
</dbReference>
<accession>A0ABS5ZI29</accession>
<dbReference type="EMBL" id="JAGSOY010000079">
    <property type="protein sequence ID" value="MBU2713433.1"/>
    <property type="molecule type" value="Genomic_DNA"/>
</dbReference>
<dbReference type="PANTHER" id="PTHR11712">
    <property type="entry name" value="POLYKETIDE SYNTHASE-RELATED"/>
    <property type="match status" value="1"/>
</dbReference>
<keyword evidence="3 4" id="KW-0808">Transferase</keyword>
<reference evidence="6 7" key="1">
    <citation type="submission" date="2021-04" db="EMBL/GenBank/DDBJ databases">
        <authorList>
            <person name="Pira H."/>
            <person name="Risdian C."/>
            <person name="Wink J."/>
        </authorList>
    </citation>
    <scope>NUCLEOTIDE SEQUENCE [LARGE SCALE GENOMIC DNA]</scope>
    <source>
        <strain evidence="6 7">WH53</strain>
    </source>
</reference>
<evidence type="ECO:0000256" key="1">
    <source>
        <dbReference type="ARBA" id="ARBA00005194"/>
    </source>
</evidence>
<keyword evidence="7" id="KW-1185">Reference proteome</keyword>
<proteinExistence type="inferred from homology"/>
<dbReference type="InterPro" id="IPR016039">
    <property type="entry name" value="Thiolase-like"/>
</dbReference>
<evidence type="ECO:0000256" key="3">
    <source>
        <dbReference type="ARBA" id="ARBA00022679"/>
    </source>
</evidence>
<dbReference type="PROSITE" id="PS00606">
    <property type="entry name" value="KS3_1"/>
    <property type="match status" value="1"/>
</dbReference>
<comment type="caution">
    <text evidence="6">The sequence shown here is derived from an EMBL/GenBank/DDBJ whole genome shotgun (WGS) entry which is preliminary data.</text>
</comment>
<dbReference type="InterPro" id="IPR014030">
    <property type="entry name" value="Ketoacyl_synth_N"/>
</dbReference>
<dbReference type="SMART" id="SM00825">
    <property type="entry name" value="PKS_KS"/>
    <property type="match status" value="1"/>
</dbReference>
<dbReference type="InterPro" id="IPR020841">
    <property type="entry name" value="PKS_Beta-ketoAc_synthase_dom"/>
</dbReference>
<dbReference type="SUPFAM" id="SSF53901">
    <property type="entry name" value="Thiolase-like"/>
    <property type="match status" value="2"/>
</dbReference>
<sequence length="426" mass="45288">MNQQKPKQRRVVVTGLGVIAPNGIGTEQFWQNCMQGVSGVDVVSQFDTAGLEAKIAGIVKGFIPSDWEISEEQGQRLDRHVLFALAASKMAMSVAGLQAGVIPDELMGVSIATAIAGTGYMEQAFLRYTDHASKPIDYSQVDRHLYPYIGFNSASTEVAAQYHLCGPTASLATGCTAGLDALGFALECIRNNEADVMLAGATEAPLTPITMAAFDIIGALSSSHNESPTEASRPFDKNRDGFVLGEGCGILVLEEYEHACRRGAPILAEVCGFGSTCNAYHMTDLPEDGEELLRSMSLALEDADIKPGQIDHVNAHGSSTPQNDVNESQALLKLMGEHARHIPVCSLKSMNGHALSAANAIEMVAAVLSLVHQQVPPTINYQTADPDCPLDYVANQGRAAAMSYVLKAASGFSGIHSAVVLKRIED</sequence>
<evidence type="ECO:0000256" key="2">
    <source>
        <dbReference type="ARBA" id="ARBA00008467"/>
    </source>
</evidence>
<feature type="domain" description="Ketosynthase family 3 (KS3)" evidence="5">
    <location>
        <begin position="8"/>
        <end position="423"/>
    </location>
</feature>
<dbReference type="CDD" id="cd00834">
    <property type="entry name" value="KAS_I_II"/>
    <property type="match status" value="1"/>
</dbReference>
<dbReference type="InterPro" id="IPR014031">
    <property type="entry name" value="Ketoacyl_synth_C"/>
</dbReference>
<dbReference type="InterPro" id="IPR018201">
    <property type="entry name" value="Ketoacyl_synth_AS"/>
</dbReference>
<dbReference type="PANTHER" id="PTHR11712:SF336">
    <property type="entry name" value="3-OXOACYL-[ACYL-CARRIER-PROTEIN] SYNTHASE, MITOCHONDRIAL"/>
    <property type="match status" value="1"/>
</dbReference>
<dbReference type="Pfam" id="PF00109">
    <property type="entry name" value="ketoacyl-synt"/>
    <property type="match status" value="1"/>
</dbReference>
<evidence type="ECO:0000259" key="5">
    <source>
        <dbReference type="PROSITE" id="PS52004"/>
    </source>
</evidence>
<evidence type="ECO:0000313" key="6">
    <source>
        <dbReference type="EMBL" id="MBU2713433.1"/>
    </source>
</evidence>
<dbReference type="NCBIfam" id="NF005589">
    <property type="entry name" value="PRK07314.1"/>
    <property type="match status" value="1"/>
</dbReference>
<evidence type="ECO:0000313" key="7">
    <source>
        <dbReference type="Proteomes" id="UP000690515"/>
    </source>
</evidence>
<evidence type="ECO:0000256" key="4">
    <source>
        <dbReference type="RuleBase" id="RU003694"/>
    </source>
</evidence>
<protein>
    <submittedName>
        <fullName evidence="6">Beta-ketoacyl-[acyl-carrier-protein] synthase family protein</fullName>
    </submittedName>
</protein>
<dbReference type="InterPro" id="IPR000794">
    <property type="entry name" value="Beta-ketoacyl_synthase"/>
</dbReference>
<comment type="similarity">
    <text evidence="2 4">Belongs to the thiolase-like superfamily. Beta-ketoacyl-ACP synthases family.</text>
</comment>
<dbReference type="Pfam" id="PF02801">
    <property type="entry name" value="Ketoacyl-synt_C"/>
    <property type="match status" value="1"/>
</dbReference>
<dbReference type="Gene3D" id="3.40.47.10">
    <property type="match status" value="1"/>
</dbReference>
<comment type="pathway">
    <text evidence="1">Lipid metabolism; fatty acid biosynthesis.</text>
</comment>
<name>A0ABS5ZI29_9GAMM</name>